<feature type="region of interest" description="Disordered" evidence="1">
    <location>
        <begin position="339"/>
        <end position="364"/>
    </location>
</feature>
<dbReference type="Proteomes" id="UP000010445">
    <property type="component" value="Unassembled WGS sequence"/>
</dbReference>
<evidence type="ECO:0000313" key="3">
    <source>
        <dbReference type="EMBL" id="EKX89755.1"/>
    </source>
</evidence>
<gene>
    <name evidence="3" type="ORF">HMPREF9997_01658</name>
</gene>
<dbReference type="SMART" id="SM00507">
    <property type="entry name" value="HNHc"/>
    <property type="match status" value="1"/>
</dbReference>
<dbReference type="InterPro" id="IPR003615">
    <property type="entry name" value="HNH_nuc"/>
</dbReference>
<comment type="caution">
    <text evidence="3">The sequence shown here is derived from an EMBL/GenBank/DDBJ whole genome shotgun (WGS) entry which is preliminary data.</text>
</comment>
<dbReference type="GO" id="GO:0003676">
    <property type="term" value="F:nucleic acid binding"/>
    <property type="evidence" value="ECO:0007669"/>
    <property type="project" value="InterPro"/>
</dbReference>
<dbReference type="CDD" id="cd00085">
    <property type="entry name" value="HNHc"/>
    <property type="match status" value="1"/>
</dbReference>
<dbReference type="STRING" id="1035195.HMPREF9997_01658"/>
<sequence>MATAFCNVADPNNAFAVHSTTIIKQELGFWLSVFTPDSADDDIDEFISSIVATTHYTRTDVSQACDVALMLHAMPHLKDYALNTGVLCLRRLHLIYRHTLAVEPELIEPHLINLVTPTSPHQQLPTPRTLAAQVRKLVLSLDPPAAHKTIDAAEEELRFRIHPNGPTTVFGALRSDKAVVISQVLKAISADQHCDLNEALYKLAAEHVDSCSIVLNLWDHDYLQGAGWLSDDCVIRDMQAASTKTSSSYITPIDIRAFVIGRDGTCRFPGCDRPAWECDMDHVISDADGGPTTAANLQALCRHCHNIKTDKLAIPTMHKDGTVEWRFKDGTVAITHPTGPLAGVEMPNPPPPPAEPQRTTPKFRQTFSQRHIKRIRRQAS</sequence>
<dbReference type="GO" id="GO:0008270">
    <property type="term" value="F:zinc ion binding"/>
    <property type="evidence" value="ECO:0007669"/>
    <property type="project" value="InterPro"/>
</dbReference>
<dbReference type="eggNOG" id="COG1403">
    <property type="taxonomic scope" value="Bacteria"/>
</dbReference>
<dbReference type="Pfam" id="PF01844">
    <property type="entry name" value="HNH"/>
    <property type="match status" value="1"/>
</dbReference>
<protein>
    <submittedName>
        <fullName evidence="3">HNH endonuclease domain protein</fullName>
    </submittedName>
</protein>
<keyword evidence="3" id="KW-0255">Endonuclease</keyword>
<dbReference type="PATRIC" id="fig|1035195.3.peg.1498"/>
<keyword evidence="4" id="KW-1185">Reference proteome</keyword>
<keyword evidence="3" id="KW-0378">Hydrolase</keyword>
<dbReference type="RefSeq" id="WP_006063887.1">
    <property type="nucleotide sequence ID" value="NZ_KB290831.1"/>
</dbReference>
<evidence type="ECO:0000256" key="1">
    <source>
        <dbReference type="SAM" id="MobiDB-lite"/>
    </source>
</evidence>
<reference evidence="3 4" key="1">
    <citation type="submission" date="2012-05" db="EMBL/GenBank/DDBJ databases">
        <authorList>
            <person name="Weinstock G."/>
            <person name="Sodergren E."/>
            <person name="Lobos E.A."/>
            <person name="Fulton L."/>
            <person name="Fulton R."/>
            <person name="Courtney L."/>
            <person name="Fronick C."/>
            <person name="O'Laughlin M."/>
            <person name="Godfrey J."/>
            <person name="Wilson R.M."/>
            <person name="Miner T."/>
            <person name="Farmer C."/>
            <person name="Delehaunty K."/>
            <person name="Cordes M."/>
            <person name="Minx P."/>
            <person name="Tomlinson C."/>
            <person name="Chen J."/>
            <person name="Wollam A."/>
            <person name="Pepin K.H."/>
            <person name="Bhonagiri V."/>
            <person name="Zhang X."/>
            <person name="Suruliraj S."/>
            <person name="Warren W."/>
            <person name="Mitreva M."/>
            <person name="Mardis E.R."/>
            <person name="Wilson R.K."/>
        </authorList>
    </citation>
    <scope>NUCLEOTIDE SEQUENCE [LARGE SCALE GENOMIC DNA]</scope>
    <source>
        <strain evidence="3 4">F0235</strain>
    </source>
</reference>
<proteinExistence type="predicted"/>
<dbReference type="InterPro" id="IPR002711">
    <property type="entry name" value="HNH"/>
</dbReference>
<dbReference type="Gene3D" id="1.10.30.50">
    <property type="match status" value="1"/>
</dbReference>
<organism evidence="3 4">
    <name type="scientific">Corynebacterium durum F0235</name>
    <dbReference type="NCBI Taxonomy" id="1035195"/>
    <lineage>
        <taxon>Bacteria</taxon>
        <taxon>Bacillati</taxon>
        <taxon>Actinomycetota</taxon>
        <taxon>Actinomycetes</taxon>
        <taxon>Mycobacteriales</taxon>
        <taxon>Corynebacteriaceae</taxon>
        <taxon>Corynebacterium</taxon>
    </lineage>
</organism>
<dbReference type="EMBL" id="AMEM01000022">
    <property type="protein sequence ID" value="EKX89755.1"/>
    <property type="molecule type" value="Genomic_DNA"/>
</dbReference>
<name>L1MFC7_9CORY</name>
<dbReference type="GO" id="GO:0004519">
    <property type="term" value="F:endonuclease activity"/>
    <property type="evidence" value="ECO:0007669"/>
    <property type="project" value="UniProtKB-KW"/>
</dbReference>
<accession>L1MFC7</accession>
<keyword evidence="3" id="KW-0540">Nuclease</keyword>
<dbReference type="HOGENOM" id="CLU_035975_1_0_11"/>
<evidence type="ECO:0000313" key="4">
    <source>
        <dbReference type="Proteomes" id="UP000010445"/>
    </source>
</evidence>
<feature type="domain" description="HNH nuclease" evidence="2">
    <location>
        <begin position="254"/>
        <end position="306"/>
    </location>
</feature>
<evidence type="ECO:0000259" key="2">
    <source>
        <dbReference type="SMART" id="SM00507"/>
    </source>
</evidence>
<dbReference type="OrthoDB" id="4413566at2"/>
<dbReference type="AlphaFoldDB" id="L1MFC7"/>